<accession>A0A369L8Y8</accession>
<dbReference type="NCBIfam" id="NF007450">
    <property type="entry name" value="PRK10015.1"/>
    <property type="match status" value="1"/>
</dbReference>
<feature type="domain" description="FixC-like C-terminal" evidence="7">
    <location>
        <begin position="369"/>
        <end position="430"/>
    </location>
</feature>
<gene>
    <name evidence="8" type="ORF">C1881_10365</name>
</gene>
<dbReference type="InterPro" id="IPR006076">
    <property type="entry name" value="FAD-dep_OxRdtase"/>
</dbReference>
<evidence type="ECO:0000256" key="2">
    <source>
        <dbReference type="ARBA" id="ARBA00006796"/>
    </source>
</evidence>
<evidence type="ECO:0000256" key="5">
    <source>
        <dbReference type="ARBA" id="ARBA00023002"/>
    </source>
</evidence>
<keyword evidence="3" id="KW-0285">Flavoprotein</keyword>
<dbReference type="AlphaFoldDB" id="A0A369L8Y8"/>
<dbReference type="Pfam" id="PF26311">
    <property type="entry name" value="ETF-QO_FixC_C"/>
    <property type="match status" value="1"/>
</dbReference>
<evidence type="ECO:0000259" key="7">
    <source>
        <dbReference type="Pfam" id="PF26311"/>
    </source>
</evidence>
<organism evidence="8 9">
    <name type="scientific">Slackia isoflavoniconvertens</name>
    <dbReference type="NCBI Taxonomy" id="572010"/>
    <lineage>
        <taxon>Bacteria</taxon>
        <taxon>Bacillati</taxon>
        <taxon>Actinomycetota</taxon>
        <taxon>Coriobacteriia</taxon>
        <taxon>Eggerthellales</taxon>
        <taxon>Eggerthellaceae</taxon>
        <taxon>Slackia</taxon>
    </lineage>
</organism>
<dbReference type="Pfam" id="PF01266">
    <property type="entry name" value="DAO"/>
    <property type="match status" value="1"/>
</dbReference>
<dbReference type="InterPro" id="IPR059103">
    <property type="entry name" value="FixC-like_C"/>
</dbReference>
<proteinExistence type="inferred from homology"/>
<dbReference type="PANTHER" id="PTHR43624:SF2">
    <property type="entry name" value="ELECTRON TRANSFER FLAVOPROTEIN-QUINONE OXIDOREDUCTASE YDIS-RELATED"/>
    <property type="match status" value="1"/>
</dbReference>
<dbReference type="InterPro" id="IPR036188">
    <property type="entry name" value="FAD/NAD-bd_sf"/>
</dbReference>
<evidence type="ECO:0000259" key="6">
    <source>
        <dbReference type="Pfam" id="PF01266"/>
    </source>
</evidence>
<comment type="similarity">
    <text evidence="2">Belongs to the ETF-QO/FixC family.</text>
</comment>
<dbReference type="RefSeq" id="WP_114616442.1">
    <property type="nucleotide sequence ID" value="NZ_PPTO01000031.1"/>
</dbReference>
<dbReference type="Proteomes" id="UP000253975">
    <property type="component" value="Unassembled WGS sequence"/>
</dbReference>
<dbReference type="Gene3D" id="3.50.50.60">
    <property type="entry name" value="FAD/NAD(P)-binding domain"/>
    <property type="match status" value="1"/>
</dbReference>
<evidence type="ECO:0000256" key="4">
    <source>
        <dbReference type="ARBA" id="ARBA00022827"/>
    </source>
</evidence>
<dbReference type="PANTHER" id="PTHR43624">
    <property type="entry name" value="ELECTRON TRANSFER FLAVOPROTEIN-QUINONE OXIDOREDUCTASE YDIS-RELATED"/>
    <property type="match status" value="1"/>
</dbReference>
<dbReference type="EMBL" id="PPTO01000031">
    <property type="protein sequence ID" value="RDB54428.1"/>
    <property type="molecule type" value="Genomic_DNA"/>
</dbReference>
<evidence type="ECO:0000313" key="8">
    <source>
        <dbReference type="EMBL" id="RDB54428.1"/>
    </source>
</evidence>
<dbReference type="SUPFAM" id="SSF51905">
    <property type="entry name" value="FAD/NAD(P)-binding domain"/>
    <property type="match status" value="1"/>
</dbReference>
<evidence type="ECO:0000256" key="1">
    <source>
        <dbReference type="ARBA" id="ARBA00001974"/>
    </source>
</evidence>
<comment type="caution">
    <text evidence="8">The sequence shown here is derived from an EMBL/GenBank/DDBJ whole genome shotgun (WGS) entry which is preliminary data.</text>
</comment>
<evidence type="ECO:0000313" key="9">
    <source>
        <dbReference type="Proteomes" id="UP000253975"/>
    </source>
</evidence>
<evidence type="ECO:0000256" key="3">
    <source>
        <dbReference type="ARBA" id="ARBA00022630"/>
    </source>
</evidence>
<dbReference type="SUPFAM" id="SSF54373">
    <property type="entry name" value="FAD-linked reductases, C-terminal domain"/>
    <property type="match status" value="1"/>
</dbReference>
<name>A0A369L8Y8_9ACTN</name>
<keyword evidence="4" id="KW-0274">FAD</keyword>
<feature type="domain" description="FAD dependent oxidoreductase" evidence="6">
    <location>
        <begin position="6"/>
        <end position="52"/>
    </location>
</feature>
<dbReference type="GO" id="GO:0016491">
    <property type="term" value="F:oxidoreductase activity"/>
    <property type="evidence" value="ECO:0007669"/>
    <property type="project" value="UniProtKB-KW"/>
</dbReference>
<sequence>MADFEAIVVGAGCAGSVAAYELVRSGKSVLLIERGNYAGAKNMTGGRIYSHSLAKVFPDFEQEAPLERKITHEKISLLAPDACFTVDFSSEAMLAPNSDSYSVLRAPFDQWLASKAEEAGAEAIYGIAVESLVKDETGKVVGVKAGEDEITADVVLLCDGVNSLLTKQAVGAVRLPASGIAVGIKQTIELTPSVITDRVLSGSDEEGAAWLFAGDATKGTFGGGFAYTNKSSISIGLVAGIEATMNRGRAPVYQMLEDFKRHPAIAPLIAGGKVVEHSGHMVPEGGLNIMPPLVGDGVLLAGESAMMCINLGYQVRGMDFAIAAGMHAGREVARALSAGDTSAQGLQGYTAALENCFVMQDLRQFSKVPSFMEGFHRMFDGYPQAIRDIMNTMFVVDGEPVQPLKKNLKPVLGQIGVVNMARDAMGAMKAL</sequence>
<reference evidence="8 9" key="1">
    <citation type="journal article" date="2018" name="Elife">
        <title>Discovery and characterization of a prevalent human gut bacterial enzyme sufficient for the inactivation of a family of plant toxins.</title>
        <authorList>
            <person name="Koppel N."/>
            <person name="Bisanz J.E."/>
            <person name="Pandelia M.E."/>
            <person name="Turnbaugh P.J."/>
            <person name="Balskus E.P."/>
        </authorList>
    </citation>
    <scope>NUCLEOTIDE SEQUENCE [LARGE SCALE GENOMIC DNA]</scope>
    <source>
        <strain evidence="8 9">OB21 GAM31</strain>
    </source>
</reference>
<keyword evidence="5" id="KW-0560">Oxidoreductase</keyword>
<dbReference type="InterPro" id="IPR039651">
    <property type="entry name" value="FixC-like"/>
</dbReference>
<comment type="cofactor">
    <cofactor evidence="1">
        <name>FAD</name>
        <dbReference type="ChEBI" id="CHEBI:57692"/>
    </cofactor>
</comment>
<protein>
    <submittedName>
        <fullName evidence="8">FAD-dependent oxidoreductase</fullName>
    </submittedName>
</protein>